<dbReference type="GeneID" id="94193989"/>
<dbReference type="RefSeq" id="XP_067714577.1">
    <property type="nucleotide sequence ID" value="XM_067858476.1"/>
</dbReference>
<accession>A0AAV4LRU8</accession>
<gene>
    <name evidence="2" type="ORF">BcabD6B2_19430</name>
</gene>
<name>A0AAV4LRU8_BABCB</name>
<organism evidence="2 3">
    <name type="scientific">Babesia caballi</name>
    <dbReference type="NCBI Taxonomy" id="5871"/>
    <lineage>
        <taxon>Eukaryota</taxon>
        <taxon>Sar</taxon>
        <taxon>Alveolata</taxon>
        <taxon>Apicomplexa</taxon>
        <taxon>Aconoidasida</taxon>
        <taxon>Piroplasmida</taxon>
        <taxon>Babesiidae</taxon>
        <taxon>Babesia</taxon>
    </lineage>
</organism>
<proteinExistence type="predicted"/>
<reference evidence="2 3" key="1">
    <citation type="submission" date="2021-06" db="EMBL/GenBank/DDBJ databases">
        <title>Genome sequence of Babesia caballi.</title>
        <authorList>
            <person name="Yamagishi J."/>
            <person name="Kidaka T."/>
            <person name="Ochi A."/>
        </authorList>
    </citation>
    <scope>NUCLEOTIDE SEQUENCE [LARGE SCALE GENOMIC DNA]</scope>
    <source>
        <strain evidence="2">USDA-D6B2</strain>
    </source>
</reference>
<evidence type="ECO:0000313" key="3">
    <source>
        <dbReference type="Proteomes" id="UP001497744"/>
    </source>
</evidence>
<feature type="region of interest" description="Disordered" evidence="1">
    <location>
        <begin position="415"/>
        <end position="439"/>
    </location>
</feature>
<evidence type="ECO:0000256" key="1">
    <source>
        <dbReference type="SAM" id="MobiDB-lite"/>
    </source>
</evidence>
<keyword evidence="3" id="KW-1185">Reference proteome</keyword>
<dbReference type="EMBL" id="BPLF01000002">
    <property type="protein sequence ID" value="GIX62508.1"/>
    <property type="molecule type" value="Genomic_DNA"/>
</dbReference>
<dbReference type="InterPro" id="IPR024751">
    <property type="entry name" value="VESA1"/>
</dbReference>
<dbReference type="Proteomes" id="UP001497744">
    <property type="component" value="Unassembled WGS sequence"/>
</dbReference>
<dbReference type="Pfam" id="PF12785">
    <property type="entry name" value="VESA1_N"/>
    <property type="match status" value="1"/>
</dbReference>
<comment type="caution">
    <text evidence="2">The sequence shown here is derived from an EMBL/GenBank/DDBJ whole genome shotgun (WGS) entry which is preliminary data.</text>
</comment>
<evidence type="ECO:0000313" key="2">
    <source>
        <dbReference type="EMBL" id="GIX62508.1"/>
    </source>
</evidence>
<protein>
    <submittedName>
        <fullName evidence="2">Variant erythrocyte surface antigen-1 family protein</fullName>
    </submittedName>
</protein>
<dbReference type="AlphaFoldDB" id="A0AAV4LRU8"/>
<sequence>MAAAGGGKSLSDCPSNLKEAIDWVLRVTGKDGQDQSGKGSEAIKALTEQVKRLLNEVKSADPELAAEITKVEESLNGDSQNALIAKLADGLQRFIGYQSGVGNTNGFITGSGIAPSNIATHRLCDATLAFTIGVLESLGKENGIQEKDKKEIATVISELHGAFGKSVNDGLKGVAQSMNTKLNNFTGSDTVIEAVKKVGTAFQSKLSNATDATRALAGEVGGYIDEVVKQVSSVGGGKSKATQISKDLTRLGQELTNDAFNPTEQKIKLQIFSVDVALRYALQPDTLKIISTVKDALTAGANAFTNHLKAKYESAYLNVTKDTNDLKCAKIFLGCLPMVFSALSYLYWRCHENGGGWNGIKVGGDKSGKDDLKDFLYSMAYGSSILSVGKTGQSVSRALEKFEDLKDGMQKAQQAAQQRVEEASNAKPATPPTPAPTATEVKATYPDFLKELRTSGREKLNQQHPFSTLYAMATLYFTGRHIQSADDTKSSPSTIRRMLYFLAALPFSPELEGV</sequence>